<dbReference type="PANTHER" id="PTHR38460">
    <property type="entry name" value="TAUTOMERASE YOLI-RELATED"/>
    <property type="match status" value="1"/>
</dbReference>
<dbReference type="Pfam" id="PF14552">
    <property type="entry name" value="Tautomerase_2"/>
    <property type="match status" value="1"/>
</dbReference>
<name>A0AAJ2VWB2_9ENTR</name>
<dbReference type="InterPro" id="IPR037479">
    <property type="entry name" value="Tauto_MSAD"/>
</dbReference>
<dbReference type="Proteomes" id="UP001282336">
    <property type="component" value="Unassembled WGS sequence"/>
</dbReference>
<evidence type="ECO:0000313" key="2">
    <source>
        <dbReference type="Proteomes" id="UP001282336"/>
    </source>
</evidence>
<dbReference type="PANTHER" id="PTHR38460:SF1">
    <property type="entry name" value="TAUTOMERASE YOLI-RELATED"/>
    <property type="match status" value="1"/>
</dbReference>
<sequence length="126" mass="14582">MPITRIVCRATLNDADLERISDILHDSLVREFAVPSDDKFQIFERLPERQRVYDRRYLSGGRSADFILFQITAGKPRSAVQKQRFYRALSAGLHERLGINPNDVMVTLQFTQAEDWSFSLGEQYCP</sequence>
<dbReference type="EMBL" id="JAWXRC010000042">
    <property type="protein sequence ID" value="MDX6033957.1"/>
    <property type="molecule type" value="Genomic_DNA"/>
</dbReference>
<proteinExistence type="predicted"/>
<dbReference type="RefSeq" id="WP_319630382.1">
    <property type="nucleotide sequence ID" value="NZ_JAWXRB010000045.1"/>
</dbReference>
<accession>A0AAJ2VWB2</accession>
<dbReference type="SUPFAM" id="SSF55331">
    <property type="entry name" value="Tautomerase/MIF"/>
    <property type="match status" value="1"/>
</dbReference>
<protein>
    <submittedName>
        <fullName evidence="1">Tautomerase family protein</fullName>
    </submittedName>
</protein>
<dbReference type="AlphaFoldDB" id="A0AAJ2VWB2"/>
<comment type="caution">
    <text evidence="1">The sequence shown here is derived from an EMBL/GenBank/DDBJ whole genome shotgun (WGS) entry which is preliminary data.</text>
</comment>
<organism evidence="1 2">
    <name type="scientific">Scandinavium lactucae</name>
    <dbReference type="NCBI Taxonomy" id="3095028"/>
    <lineage>
        <taxon>Bacteria</taxon>
        <taxon>Pseudomonadati</taxon>
        <taxon>Pseudomonadota</taxon>
        <taxon>Gammaproteobacteria</taxon>
        <taxon>Enterobacterales</taxon>
        <taxon>Enterobacteriaceae</taxon>
        <taxon>Scandinavium</taxon>
    </lineage>
</organism>
<gene>
    <name evidence="1" type="ORF">SIL20_20865</name>
</gene>
<dbReference type="Gene3D" id="3.30.429.10">
    <property type="entry name" value="Macrophage Migration Inhibitory Factor"/>
    <property type="match status" value="1"/>
</dbReference>
<reference evidence="1" key="1">
    <citation type="submission" date="2023-11" db="EMBL/GenBank/DDBJ databases">
        <title>Scandinavium wanjuensis sp. nov., isolated from lettuce South Korea.</title>
        <authorList>
            <person name="Park J."/>
            <person name="Park S."/>
            <person name="Oh K.K."/>
            <person name="Cho G.S."/>
            <person name="Franz C.M.A.P."/>
        </authorList>
    </citation>
    <scope>NUCLEOTIDE SEQUENCE</scope>
    <source>
        <strain evidence="1">V105_12</strain>
    </source>
</reference>
<evidence type="ECO:0000313" key="1">
    <source>
        <dbReference type="EMBL" id="MDX6033957.1"/>
    </source>
</evidence>
<dbReference type="InterPro" id="IPR014347">
    <property type="entry name" value="Tautomerase/MIF_sf"/>
</dbReference>